<evidence type="ECO:0000313" key="5">
    <source>
        <dbReference type="Proteomes" id="UP000014568"/>
    </source>
</evidence>
<protein>
    <recommendedName>
        <fullName evidence="3">Tape measure protein N-terminal domain-containing protein</fullName>
    </recommendedName>
</protein>
<organism evidence="4 5">
    <name type="scientific">Acinetobacter rudis CIP 110305</name>
    <dbReference type="NCBI Taxonomy" id="421052"/>
    <lineage>
        <taxon>Bacteria</taxon>
        <taxon>Pseudomonadati</taxon>
        <taxon>Pseudomonadota</taxon>
        <taxon>Gammaproteobacteria</taxon>
        <taxon>Moraxellales</taxon>
        <taxon>Moraxellaceae</taxon>
        <taxon>Acinetobacter</taxon>
    </lineage>
</organism>
<name>S3MYY3_9GAMM</name>
<keyword evidence="5" id="KW-1185">Reference proteome</keyword>
<evidence type="ECO:0000256" key="1">
    <source>
        <dbReference type="SAM" id="Coils"/>
    </source>
</evidence>
<gene>
    <name evidence="4" type="ORF">F945_02646</name>
</gene>
<reference evidence="4 5" key="1">
    <citation type="submission" date="2013-06" db="EMBL/GenBank/DDBJ databases">
        <title>The Genome Sequence of Acinetobacter rudis CIP 110305.</title>
        <authorList>
            <consortium name="The Broad Institute Genome Sequencing Platform"/>
            <consortium name="The Broad Institute Genome Sequencing Center for Infectious Disease"/>
            <person name="Cerqueira G."/>
            <person name="Feldgarden M."/>
            <person name="Courvalin P."/>
            <person name="Perichon B."/>
            <person name="Grillot-Courvalin C."/>
            <person name="Clermont D."/>
            <person name="Rocha E."/>
            <person name="Yoon E.-J."/>
            <person name="Nemec A."/>
            <person name="Young S.K."/>
            <person name="Zeng Q."/>
            <person name="Gargeya S."/>
            <person name="Fitzgerald M."/>
            <person name="Abouelleil A."/>
            <person name="Alvarado L."/>
            <person name="Berlin A.M."/>
            <person name="Chapman S.B."/>
            <person name="Dewar J."/>
            <person name="Goldberg J."/>
            <person name="Griggs A."/>
            <person name="Gujja S."/>
            <person name="Hansen M."/>
            <person name="Howarth C."/>
            <person name="Imamovic A."/>
            <person name="Larimer J."/>
            <person name="McCowan C."/>
            <person name="Murphy C."/>
            <person name="Pearson M."/>
            <person name="Priest M."/>
            <person name="Roberts A."/>
            <person name="Saif S."/>
            <person name="Shea T."/>
            <person name="Sykes S."/>
            <person name="Wortman J."/>
            <person name="Nusbaum C."/>
            <person name="Birren B."/>
        </authorList>
    </citation>
    <scope>NUCLEOTIDE SEQUENCE [LARGE SCALE GENOMIC DNA]</scope>
    <source>
        <strain evidence="4 5">CIP 110305</strain>
    </source>
</reference>
<evidence type="ECO:0000256" key="2">
    <source>
        <dbReference type="SAM" id="MobiDB-lite"/>
    </source>
</evidence>
<dbReference type="HOGENOM" id="CLU_003118_0_0_6"/>
<evidence type="ECO:0000313" key="4">
    <source>
        <dbReference type="EMBL" id="EPF71613.1"/>
    </source>
</evidence>
<feature type="coiled-coil region" evidence="1">
    <location>
        <begin position="481"/>
        <end position="508"/>
    </location>
</feature>
<sequence length="1358" mass="147343">MSKQESRLSIAIESQEAVRNAKAVHKELKSIQETGDFAAKSVKGTSKSLTTFSQEGAKGASSAKVFAGQIGSVGTQSKMASDGLGKVTQSSNASVASMNVASTAAQALASRIMAIATVGAAVSKMDAFAGFENRLKLVTTSQTELNQAMNDTFRIAQSSRQEWDSVVQVYQRFNDNAKTLGIDMKKTAELTETVSKAVAISGASAASAEAALTQFGQALASGVLRGEELNSVMEQTPGLSKAIAQGMGITIGQLRAVAAEGKITTGVLVDALTKSKDNVDELFNRTDMTIGQSMTTLNNEITKFVGEAGKTSGAAQAIAQSIQLISENLSTISSVAMLGGVAYLTKAILTKGNALRKNASDALAARSAVQVLAVQEQQLAVAVLNDAKAHLASVQATGAATQAKYGATAAALRYKQALDQVSIAQAKVDSLGGGLAKFGNIASKGLALVGGPIGALTIGITGASAAYGYFSGKAEEATTKIKQQGEAADKTADELKKLEGREKALTENNLSEAFEAENKKLKELNFTFNAHVIAIQNAHKGNVEIADISNQVRQGIISQEEAVKRLNALNFIEPQQFKQLKDANFAYDDQRIVVQKNADAQGHLGTQVKLAGNEASNAQGKNAALANSHDLVTTAANKEAGAQQELAKQRLAAIQASSLEENAKNQRWINNVNAAGGGEYGVKWGNFMEKWLADKKISSSQALTTEQLKIAHNDFLILQKRENLQDQITKQTQAQTKAEREKTKEIDKQNQLLANGARLVGISGNSGKSTGPHLHVQYPMGSNKGGVTKEHLARFQLGGKTLNPNNSNSPYGKIRSDGKPHGGWDFRTPVGTPITTNVAVKSVTTHQGKNAGHYSRVTFEDGVVIDLMHQVPGIDKKLAKGASDGKANSRTYAQQERDEAQFAKEGETLKTDYYTTAQKDASDHQKRMTDLRKHGLTKEMEMEKERYEYTKQLRELEQVLEADGWRWVGETKINNDAAVNALRIKASMDFGKEEKAVYLKSLEEKRQLDVDVFRSAQQEKQRVYEQEIAKRRREIDDRMARTKMDDNEYQIYSVTREKTDALSNNDDQYLREIEDIKAQHAAKEILYDEHLKRLETAKKLHADNEQAINLEAAKKSEEVLKGQYEAQMQMYGQLLSQTSTIWGDMTQMIKDAKGENSRTYRAMFYIQKEMAIAQQIINTELAASATTAQTGIFGLPAAAVIRATGYAGVALIKAQQYMGTFADGGYTGRGGKYDPAGIVHKGEVVWSQEDIKRWGGPVNVDLMRQGSPQSNPMLERKRLAAIGEAKVDTAQPINIQPQINILTLPGQTADVEWNNGVLEVRMRKIAEDVNKQSWRNLGRPSSDESKAIRQHTTARPAR</sequence>
<proteinExistence type="predicted"/>
<keyword evidence="1" id="KW-0175">Coiled coil</keyword>
<feature type="region of interest" description="Disordered" evidence="2">
    <location>
        <begin position="1334"/>
        <end position="1358"/>
    </location>
</feature>
<feature type="domain" description="Tape measure protein N-terminal" evidence="3">
    <location>
        <begin position="120"/>
        <end position="309"/>
    </location>
</feature>
<dbReference type="NCBIfam" id="TIGR02675">
    <property type="entry name" value="tape_meas_nterm"/>
    <property type="match status" value="1"/>
</dbReference>
<dbReference type="Pfam" id="PF20155">
    <property type="entry name" value="TMP_3"/>
    <property type="match status" value="1"/>
</dbReference>
<dbReference type="eggNOG" id="COG1196">
    <property type="taxonomic scope" value="Bacteria"/>
</dbReference>
<dbReference type="Proteomes" id="UP000014568">
    <property type="component" value="Unassembled WGS sequence"/>
</dbReference>
<dbReference type="STRING" id="632955.GCA_000829675_00408"/>
<dbReference type="InterPro" id="IPR013491">
    <property type="entry name" value="Tape_meas_N"/>
</dbReference>
<dbReference type="RefSeq" id="WP_016657042.1">
    <property type="nucleotide sequence ID" value="NZ_KE340353.1"/>
</dbReference>
<dbReference type="eggNOG" id="COG5281">
    <property type="taxonomic scope" value="Bacteria"/>
</dbReference>
<dbReference type="OrthoDB" id="6174294at2"/>
<evidence type="ECO:0000259" key="3">
    <source>
        <dbReference type="Pfam" id="PF20155"/>
    </source>
</evidence>
<dbReference type="EMBL" id="ATGI01000032">
    <property type="protein sequence ID" value="EPF71613.1"/>
    <property type="molecule type" value="Genomic_DNA"/>
</dbReference>
<feature type="region of interest" description="Disordered" evidence="2">
    <location>
        <begin position="879"/>
        <end position="898"/>
    </location>
</feature>
<dbReference type="PATRIC" id="fig|421052.3.peg.2583"/>
<accession>S3MYY3</accession>
<comment type="caution">
    <text evidence="4">The sequence shown here is derived from an EMBL/GenBank/DDBJ whole genome shotgun (WGS) entry which is preliminary data.</text>
</comment>
<feature type="region of interest" description="Disordered" evidence="2">
    <location>
        <begin position="798"/>
        <end position="821"/>
    </location>
</feature>